<protein>
    <submittedName>
        <fullName evidence="3">Amidohydrolase family protein</fullName>
    </submittedName>
</protein>
<dbReference type="EMBL" id="CP121694">
    <property type="protein sequence ID" value="WRO23683.1"/>
    <property type="molecule type" value="Genomic_DNA"/>
</dbReference>
<dbReference type="InterPro" id="IPR032466">
    <property type="entry name" value="Metal_Hydrolase"/>
</dbReference>
<name>A0AAU0USY8_9FIRM</name>
<dbReference type="Proteomes" id="UP001329915">
    <property type="component" value="Chromosome"/>
</dbReference>
<dbReference type="CDD" id="cd01292">
    <property type="entry name" value="metallo-dependent_hydrolases"/>
    <property type="match status" value="1"/>
</dbReference>
<dbReference type="Gene3D" id="3.20.20.140">
    <property type="entry name" value="Metal-dependent hydrolases"/>
    <property type="match status" value="1"/>
</dbReference>
<dbReference type="PANTHER" id="PTHR21240:SF28">
    <property type="entry name" value="ISO-OROTATE DECARBOXYLASE (EUROFUNG)"/>
    <property type="match status" value="1"/>
</dbReference>
<reference evidence="3 4" key="1">
    <citation type="submission" date="2023-04" db="EMBL/GenBank/DDBJ databases">
        <authorList>
            <person name="Hsu D."/>
        </authorList>
    </citation>
    <scope>NUCLEOTIDE SEQUENCE [LARGE SCALE GENOMIC DNA]</scope>
    <source>
        <strain evidence="3 4">MK1</strain>
    </source>
</reference>
<proteinExistence type="predicted"/>
<evidence type="ECO:0000259" key="2">
    <source>
        <dbReference type="Pfam" id="PF04909"/>
    </source>
</evidence>
<dbReference type="Pfam" id="PF04909">
    <property type="entry name" value="Amidohydro_2"/>
    <property type="match status" value="1"/>
</dbReference>
<sequence length="287" mass="33638">MNDLNERIDVMDHKIWDCHVHLFPNRLFKAIFRWFDAHNWIIPYNSWSYRELQNYLESLGVERAFLLTYAHKADISMTLNQWVRDFCRDNPMFIPFACIHPDDHHLERNIETVLDEWDFVGFKLQLAVQGFSAADPRLKPIYHAAEKRGKPVIIHTGTAPYQAKDYPLLGIDYLLPVLKEFPELKVLVPHFGLFEMEKTFALLADFPNLYLDTSWAMGNPTQHLDQGRLQEIMQLYPQRFLYGSDFPIMEHDPKNAIDELMNLGLSHPVLGNVLKDNAMRLIKTVDK</sequence>
<organism evidence="3 4">
    <name type="scientific">Metallumcola ferriviriculae</name>
    <dbReference type="NCBI Taxonomy" id="3039180"/>
    <lineage>
        <taxon>Bacteria</taxon>
        <taxon>Bacillati</taxon>
        <taxon>Bacillota</taxon>
        <taxon>Clostridia</taxon>
        <taxon>Neomoorellales</taxon>
        <taxon>Desulfitibacteraceae</taxon>
        <taxon>Metallumcola</taxon>
    </lineage>
</organism>
<accession>A0AAU0USY8</accession>
<keyword evidence="4" id="KW-1185">Reference proteome</keyword>
<feature type="domain" description="Amidohydrolase-related" evidence="2">
    <location>
        <begin position="16"/>
        <end position="281"/>
    </location>
</feature>
<dbReference type="AlphaFoldDB" id="A0AAU0USY8"/>
<dbReference type="GO" id="GO:0019748">
    <property type="term" value="P:secondary metabolic process"/>
    <property type="evidence" value="ECO:0007669"/>
    <property type="project" value="TreeGrafter"/>
</dbReference>
<dbReference type="KEGG" id="dbc:MFMK1_003550"/>
<dbReference type="InterPro" id="IPR006680">
    <property type="entry name" value="Amidohydro-rel"/>
</dbReference>
<dbReference type="PANTHER" id="PTHR21240">
    <property type="entry name" value="2-AMINO-3-CARBOXYLMUCONATE-6-SEMIALDEHYDE DECARBOXYLASE"/>
    <property type="match status" value="1"/>
</dbReference>
<gene>
    <name evidence="3" type="ORF">MFMK1_003550</name>
</gene>
<dbReference type="GO" id="GO:0005737">
    <property type="term" value="C:cytoplasm"/>
    <property type="evidence" value="ECO:0007669"/>
    <property type="project" value="TreeGrafter"/>
</dbReference>
<dbReference type="InterPro" id="IPR032465">
    <property type="entry name" value="ACMSD"/>
</dbReference>
<evidence type="ECO:0000313" key="3">
    <source>
        <dbReference type="EMBL" id="WRO23683.1"/>
    </source>
</evidence>
<keyword evidence="1" id="KW-0456">Lyase</keyword>
<dbReference type="GO" id="GO:0016831">
    <property type="term" value="F:carboxy-lyase activity"/>
    <property type="evidence" value="ECO:0007669"/>
    <property type="project" value="InterPro"/>
</dbReference>
<evidence type="ECO:0000256" key="1">
    <source>
        <dbReference type="ARBA" id="ARBA00023239"/>
    </source>
</evidence>
<evidence type="ECO:0000313" key="4">
    <source>
        <dbReference type="Proteomes" id="UP001329915"/>
    </source>
</evidence>
<dbReference type="RefSeq" id="WP_366923059.1">
    <property type="nucleotide sequence ID" value="NZ_CP121694.1"/>
</dbReference>
<dbReference type="SUPFAM" id="SSF51556">
    <property type="entry name" value="Metallo-dependent hydrolases"/>
    <property type="match status" value="1"/>
</dbReference>
<dbReference type="GO" id="GO:0016787">
    <property type="term" value="F:hydrolase activity"/>
    <property type="evidence" value="ECO:0007669"/>
    <property type="project" value="InterPro"/>
</dbReference>